<keyword evidence="1" id="KW-1133">Transmembrane helix</keyword>
<dbReference type="InterPro" id="IPR008620">
    <property type="entry name" value="FixH"/>
</dbReference>
<evidence type="ECO:0000256" key="1">
    <source>
        <dbReference type="SAM" id="Phobius"/>
    </source>
</evidence>
<name>A0A238U7D2_9FLAO</name>
<organism evidence="2 3">
    <name type="scientific">Tenacibaculum jejuense</name>
    <dbReference type="NCBI Taxonomy" id="584609"/>
    <lineage>
        <taxon>Bacteria</taxon>
        <taxon>Pseudomonadati</taxon>
        <taxon>Bacteroidota</taxon>
        <taxon>Flavobacteriia</taxon>
        <taxon>Flavobacteriales</taxon>
        <taxon>Flavobacteriaceae</taxon>
        <taxon>Tenacibaculum</taxon>
    </lineage>
</organism>
<evidence type="ECO:0000313" key="2">
    <source>
        <dbReference type="EMBL" id="SNR14508.1"/>
    </source>
</evidence>
<dbReference type="Proteomes" id="UP000215214">
    <property type="component" value="Chromosome TJEJU"/>
</dbReference>
<dbReference type="AlphaFoldDB" id="A0A238U7D2"/>
<sequence length="148" mass="17269">MKLNWGTGIVIAILAFIGFIMFMVTTMITNHKYNHDLVTDSYYQKELKYQDNINAEQNVLAIKDAIVIQLNQKGLELLFSEEFQSEFINGKVFLYRPSDKTLDSEFPIVLKNQKLHIPEKFLVGGRWNITVDFNYKGTPFLYHKELTL</sequence>
<keyword evidence="3" id="KW-1185">Reference proteome</keyword>
<dbReference type="OrthoDB" id="1493774at2"/>
<dbReference type="KEGG" id="tje:TJEJU_0736"/>
<feature type="transmembrane region" description="Helical" evidence="1">
    <location>
        <begin position="6"/>
        <end position="24"/>
    </location>
</feature>
<dbReference type="Pfam" id="PF05751">
    <property type="entry name" value="FixH"/>
    <property type="match status" value="1"/>
</dbReference>
<reference evidence="2 3" key="1">
    <citation type="submission" date="2017-07" db="EMBL/GenBank/DDBJ databases">
        <authorList>
            <person name="Sun Z.S."/>
            <person name="Albrecht U."/>
            <person name="Echele G."/>
            <person name="Lee C.C."/>
        </authorList>
    </citation>
    <scope>NUCLEOTIDE SEQUENCE [LARGE SCALE GENOMIC DNA]</scope>
    <source>
        <strain evidence="3">type strain: KCTC 22618</strain>
    </source>
</reference>
<evidence type="ECO:0000313" key="3">
    <source>
        <dbReference type="Proteomes" id="UP000215214"/>
    </source>
</evidence>
<dbReference type="RefSeq" id="WP_095069526.1">
    <property type="nucleotide sequence ID" value="NZ_LT899436.1"/>
</dbReference>
<dbReference type="EMBL" id="LT899436">
    <property type="protein sequence ID" value="SNR14508.1"/>
    <property type="molecule type" value="Genomic_DNA"/>
</dbReference>
<accession>A0A238U7D2</accession>
<protein>
    <submittedName>
        <fullName evidence="2">Cytochrome cbb3 oxidase maturation protein CcoH</fullName>
    </submittedName>
</protein>
<proteinExistence type="predicted"/>
<gene>
    <name evidence="2" type="primary">ccoH</name>
    <name evidence="2" type="ORF">TJEJU_0736</name>
</gene>
<keyword evidence="1" id="KW-0472">Membrane</keyword>
<keyword evidence="1" id="KW-0812">Transmembrane</keyword>